<comment type="caution">
    <text evidence="2">The sequence shown here is derived from an EMBL/GenBank/DDBJ whole genome shotgun (WGS) entry which is preliminary data.</text>
</comment>
<dbReference type="PANTHER" id="PTHR43792:SF1">
    <property type="entry name" value="N-ACETYLTRANSFERASE DOMAIN-CONTAINING PROTEIN"/>
    <property type="match status" value="1"/>
</dbReference>
<dbReference type="PANTHER" id="PTHR43792">
    <property type="entry name" value="GNAT FAMILY, PUTATIVE (AFU_ORTHOLOGUE AFUA_3G00765)-RELATED-RELATED"/>
    <property type="match status" value="1"/>
</dbReference>
<dbReference type="Gene3D" id="3.40.630.30">
    <property type="match status" value="1"/>
</dbReference>
<dbReference type="SUPFAM" id="SSF55729">
    <property type="entry name" value="Acyl-CoA N-acyltransferases (Nat)"/>
    <property type="match status" value="1"/>
</dbReference>
<protein>
    <submittedName>
        <fullName evidence="2">GNAT family N-acetyltransferase</fullName>
        <ecNumber evidence="2">2.3.-.-</ecNumber>
    </submittedName>
</protein>
<evidence type="ECO:0000313" key="3">
    <source>
        <dbReference type="Proteomes" id="UP001597197"/>
    </source>
</evidence>
<gene>
    <name evidence="2" type="ORF">ACFSDX_19505</name>
</gene>
<dbReference type="GO" id="GO:0016746">
    <property type="term" value="F:acyltransferase activity"/>
    <property type="evidence" value="ECO:0007669"/>
    <property type="project" value="UniProtKB-KW"/>
</dbReference>
<evidence type="ECO:0000313" key="2">
    <source>
        <dbReference type="EMBL" id="MFD1874633.1"/>
    </source>
</evidence>
<keyword evidence="3" id="KW-1185">Reference proteome</keyword>
<dbReference type="EC" id="2.3.-.-" evidence="2"/>
<sequence length="176" mass="19600">MEVPVIETARLRLRGHYPGDLAASVAMWQEPAFYQHLTGHPLPEEEIWTKMLRHMGVWHICGYGFWAVEEKATGHYIGAVGFGEWQRDITPSLKGFPEVGWVLAAHTHGRGYAAEAAQAALAWGDAHLPVARTVCLVDIGNLASLRLAAKVGYQEIDRVFYKGIPVVLLERFADRP</sequence>
<organism evidence="2 3">
    <name type="scientific">Hymenobacter bucti</name>
    <dbReference type="NCBI Taxonomy" id="1844114"/>
    <lineage>
        <taxon>Bacteria</taxon>
        <taxon>Pseudomonadati</taxon>
        <taxon>Bacteroidota</taxon>
        <taxon>Cytophagia</taxon>
        <taxon>Cytophagales</taxon>
        <taxon>Hymenobacteraceae</taxon>
        <taxon>Hymenobacter</taxon>
    </lineage>
</organism>
<dbReference type="Pfam" id="PF13302">
    <property type="entry name" value="Acetyltransf_3"/>
    <property type="match status" value="1"/>
</dbReference>
<dbReference type="InterPro" id="IPR000182">
    <property type="entry name" value="GNAT_dom"/>
</dbReference>
<keyword evidence="2" id="KW-0012">Acyltransferase</keyword>
<dbReference type="InterPro" id="IPR051531">
    <property type="entry name" value="N-acetyltransferase"/>
</dbReference>
<feature type="domain" description="N-acetyltransferase" evidence="1">
    <location>
        <begin position="11"/>
        <end position="174"/>
    </location>
</feature>
<dbReference type="Proteomes" id="UP001597197">
    <property type="component" value="Unassembled WGS sequence"/>
</dbReference>
<evidence type="ECO:0000259" key="1">
    <source>
        <dbReference type="PROSITE" id="PS51186"/>
    </source>
</evidence>
<dbReference type="RefSeq" id="WP_382316606.1">
    <property type="nucleotide sequence ID" value="NZ_JBHUFD010000018.1"/>
</dbReference>
<dbReference type="EMBL" id="JBHUFD010000018">
    <property type="protein sequence ID" value="MFD1874633.1"/>
    <property type="molecule type" value="Genomic_DNA"/>
</dbReference>
<reference evidence="3" key="1">
    <citation type="journal article" date="2019" name="Int. J. Syst. Evol. Microbiol.">
        <title>The Global Catalogue of Microorganisms (GCM) 10K type strain sequencing project: providing services to taxonomists for standard genome sequencing and annotation.</title>
        <authorList>
            <consortium name="The Broad Institute Genomics Platform"/>
            <consortium name="The Broad Institute Genome Sequencing Center for Infectious Disease"/>
            <person name="Wu L."/>
            <person name="Ma J."/>
        </authorList>
    </citation>
    <scope>NUCLEOTIDE SEQUENCE [LARGE SCALE GENOMIC DNA]</scope>
    <source>
        <strain evidence="3">CGMCC 1.15795</strain>
    </source>
</reference>
<dbReference type="PROSITE" id="PS51186">
    <property type="entry name" value="GNAT"/>
    <property type="match status" value="1"/>
</dbReference>
<name>A0ABW4QYF1_9BACT</name>
<proteinExistence type="predicted"/>
<accession>A0ABW4QYF1</accession>
<keyword evidence="2" id="KW-0808">Transferase</keyword>
<dbReference type="InterPro" id="IPR016181">
    <property type="entry name" value="Acyl_CoA_acyltransferase"/>
</dbReference>